<keyword evidence="3" id="KW-1185">Reference proteome</keyword>
<feature type="region of interest" description="Disordered" evidence="1">
    <location>
        <begin position="1"/>
        <end position="28"/>
    </location>
</feature>
<evidence type="ECO:0000256" key="1">
    <source>
        <dbReference type="SAM" id="MobiDB-lite"/>
    </source>
</evidence>
<evidence type="ECO:0000313" key="2">
    <source>
        <dbReference type="EMBL" id="SEB74710.1"/>
    </source>
</evidence>
<reference evidence="2 3" key="1">
    <citation type="submission" date="2016-10" db="EMBL/GenBank/DDBJ databases">
        <authorList>
            <person name="de Groot N.N."/>
        </authorList>
    </citation>
    <scope>NUCLEOTIDE SEQUENCE [LARGE SCALE GENOMIC DNA]</scope>
    <source>
        <strain evidence="2 3">DSM 21799</strain>
    </source>
</reference>
<organism evidence="2 3">
    <name type="scientific">Paramicrobacterium humi</name>
    <dbReference type="NCBI Taxonomy" id="640635"/>
    <lineage>
        <taxon>Bacteria</taxon>
        <taxon>Bacillati</taxon>
        <taxon>Actinomycetota</taxon>
        <taxon>Actinomycetes</taxon>
        <taxon>Micrococcales</taxon>
        <taxon>Microbacteriaceae</taxon>
        <taxon>Paramicrobacterium</taxon>
    </lineage>
</organism>
<evidence type="ECO:0000313" key="3">
    <source>
        <dbReference type="Proteomes" id="UP000199183"/>
    </source>
</evidence>
<name>A0A1H4LV58_9MICO</name>
<gene>
    <name evidence="2" type="ORF">SAMN04489806_1671</name>
</gene>
<accession>A0A1H4LV58</accession>
<proteinExistence type="predicted"/>
<feature type="compositionally biased region" description="Basic and acidic residues" evidence="1">
    <location>
        <begin position="15"/>
        <end position="25"/>
    </location>
</feature>
<dbReference type="AlphaFoldDB" id="A0A1H4LV58"/>
<sequence length="110" mass="12322">MGTNKRYDLYGPKLAADKEATERRPRPVSLPEEVVRATGRRRDEPTAVPVRAMVPVRVAYNDIVETEAEVLAWTPGGAVLVRYIPSGEKYPAYVWLWANAVRRVAKEGSI</sequence>
<dbReference type="Proteomes" id="UP000199183">
    <property type="component" value="Unassembled WGS sequence"/>
</dbReference>
<protein>
    <submittedName>
        <fullName evidence="2">Uncharacterized protein</fullName>
    </submittedName>
</protein>
<dbReference type="EMBL" id="FNRY01000001">
    <property type="protein sequence ID" value="SEB74710.1"/>
    <property type="molecule type" value="Genomic_DNA"/>
</dbReference>